<reference evidence="2" key="1">
    <citation type="submission" date="2019-08" db="EMBL/GenBank/DDBJ databases">
        <title>Limnoglobus roseus gen. nov., sp. nov., a novel freshwater planctomycete with a giant genome from the family Gemmataceae.</title>
        <authorList>
            <person name="Kulichevskaya I.S."/>
            <person name="Naumoff D.G."/>
            <person name="Miroshnikov K."/>
            <person name="Ivanova A."/>
            <person name="Philippov D.A."/>
            <person name="Hakobyan A."/>
            <person name="Rijpstra I.C."/>
            <person name="Sinninghe Damste J.S."/>
            <person name="Liesack W."/>
            <person name="Dedysh S.N."/>
        </authorList>
    </citation>
    <scope>NUCLEOTIDE SEQUENCE [LARGE SCALE GENOMIC DNA]</scope>
    <source>
        <strain evidence="2">PX52</strain>
    </source>
</reference>
<evidence type="ECO:0000313" key="2">
    <source>
        <dbReference type="Proteomes" id="UP000324974"/>
    </source>
</evidence>
<accession>A0A5C1APH3</accession>
<gene>
    <name evidence="1" type="ORF">PX52LOC_05806</name>
</gene>
<dbReference type="RefSeq" id="WP_149113229.1">
    <property type="nucleotide sequence ID" value="NZ_CP042425.1"/>
</dbReference>
<sequence>MTAAHTPLVEIVARKLAPGTTGFEYDDLLRYQQAELCARVKPVLDACHAEELRNALLKCVKVLSGETMTKSTLIGALESAANVLTKLDGKP</sequence>
<dbReference type="AlphaFoldDB" id="A0A5C1APH3"/>
<protein>
    <submittedName>
        <fullName evidence="1">Uncharacterized protein</fullName>
    </submittedName>
</protein>
<keyword evidence="2" id="KW-1185">Reference proteome</keyword>
<dbReference type="EMBL" id="CP042425">
    <property type="protein sequence ID" value="QEL18768.1"/>
    <property type="molecule type" value="Genomic_DNA"/>
</dbReference>
<dbReference type="Proteomes" id="UP000324974">
    <property type="component" value="Chromosome"/>
</dbReference>
<evidence type="ECO:0000313" key="1">
    <source>
        <dbReference type="EMBL" id="QEL18768.1"/>
    </source>
</evidence>
<proteinExistence type="predicted"/>
<dbReference type="KEGG" id="lrs:PX52LOC_05806"/>
<organism evidence="1 2">
    <name type="scientific">Limnoglobus roseus</name>
    <dbReference type="NCBI Taxonomy" id="2598579"/>
    <lineage>
        <taxon>Bacteria</taxon>
        <taxon>Pseudomonadati</taxon>
        <taxon>Planctomycetota</taxon>
        <taxon>Planctomycetia</taxon>
        <taxon>Gemmatales</taxon>
        <taxon>Gemmataceae</taxon>
        <taxon>Limnoglobus</taxon>
    </lineage>
</organism>
<name>A0A5C1APH3_9BACT</name>